<evidence type="ECO:0000313" key="2">
    <source>
        <dbReference type="EMBL" id="GFC86810.1"/>
    </source>
</evidence>
<feature type="compositionally biased region" description="Polar residues" evidence="1">
    <location>
        <begin position="137"/>
        <end position="151"/>
    </location>
</feature>
<protein>
    <recommendedName>
        <fullName evidence="3">Integrase, catalytic region, zinc finger, CCHC-type, peptidase aspartic, catalytic</fullName>
    </recommendedName>
</protein>
<comment type="caution">
    <text evidence="2">The sequence shown here is derived from an EMBL/GenBank/DDBJ whole genome shotgun (WGS) entry which is preliminary data.</text>
</comment>
<reference evidence="2" key="1">
    <citation type="journal article" date="2019" name="Sci. Rep.">
        <title>Draft genome of Tanacetum cinerariifolium, the natural source of mosquito coil.</title>
        <authorList>
            <person name="Yamashiro T."/>
            <person name="Shiraishi A."/>
            <person name="Satake H."/>
            <person name="Nakayama K."/>
        </authorList>
    </citation>
    <scope>NUCLEOTIDE SEQUENCE</scope>
</reference>
<feature type="compositionally biased region" description="Polar residues" evidence="1">
    <location>
        <begin position="114"/>
        <end position="127"/>
    </location>
</feature>
<proteinExistence type="predicted"/>
<sequence>MFDELTEGLTPTHNSVGLAPNSQTSVQNSAELEISALQSGRTRSELINEPSPPSVPPTKAQLSELFYPLFADDDEVAPTSNVHPVHIPAASAPEFANGSPSTTVIQEDAPAITDESQTPHPDTSVVNEENLDDIDDASSSNTADVNVTHNSPPHHVQTWTKDHPLENVIGELNRQ</sequence>
<dbReference type="AlphaFoldDB" id="A0A699RK39"/>
<gene>
    <name evidence="2" type="ORF">Tci_858780</name>
</gene>
<feature type="compositionally biased region" description="Polar residues" evidence="1">
    <location>
        <begin position="9"/>
        <end position="41"/>
    </location>
</feature>
<evidence type="ECO:0000256" key="1">
    <source>
        <dbReference type="SAM" id="MobiDB-lite"/>
    </source>
</evidence>
<dbReference type="EMBL" id="BKCJ011107134">
    <property type="protein sequence ID" value="GFC86810.1"/>
    <property type="molecule type" value="Genomic_DNA"/>
</dbReference>
<name>A0A699RK39_TANCI</name>
<organism evidence="2">
    <name type="scientific">Tanacetum cinerariifolium</name>
    <name type="common">Dalmatian daisy</name>
    <name type="synonym">Chrysanthemum cinerariifolium</name>
    <dbReference type="NCBI Taxonomy" id="118510"/>
    <lineage>
        <taxon>Eukaryota</taxon>
        <taxon>Viridiplantae</taxon>
        <taxon>Streptophyta</taxon>
        <taxon>Embryophyta</taxon>
        <taxon>Tracheophyta</taxon>
        <taxon>Spermatophyta</taxon>
        <taxon>Magnoliopsida</taxon>
        <taxon>eudicotyledons</taxon>
        <taxon>Gunneridae</taxon>
        <taxon>Pentapetalae</taxon>
        <taxon>asterids</taxon>
        <taxon>campanulids</taxon>
        <taxon>Asterales</taxon>
        <taxon>Asteraceae</taxon>
        <taxon>Asteroideae</taxon>
        <taxon>Anthemideae</taxon>
        <taxon>Anthemidinae</taxon>
        <taxon>Tanacetum</taxon>
    </lineage>
</organism>
<feature type="non-terminal residue" evidence="2">
    <location>
        <position position="175"/>
    </location>
</feature>
<feature type="region of interest" description="Disordered" evidence="1">
    <location>
        <begin position="108"/>
        <end position="175"/>
    </location>
</feature>
<evidence type="ECO:0008006" key="3">
    <source>
        <dbReference type="Google" id="ProtNLM"/>
    </source>
</evidence>
<accession>A0A699RK39</accession>
<feature type="region of interest" description="Disordered" evidence="1">
    <location>
        <begin position="1"/>
        <end position="59"/>
    </location>
</feature>